<gene>
    <name evidence="2" type="ORF">GCM10022403_079840</name>
</gene>
<dbReference type="EMBL" id="BAABDE010000031">
    <property type="protein sequence ID" value="GAA3835103.1"/>
    <property type="molecule type" value="Genomic_DNA"/>
</dbReference>
<organism evidence="2 3">
    <name type="scientific">Streptomyces coacervatus</name>
    <dbReference type="NCBI Taxonomy" id="647381"/>
    <lineage>
        <taxon>Bacteria</taxon>
        <taxon>Bacillati</taxon>
        <taxon>Actinomycetota</taxon>
        <taxon>Actinomycetes</taxon>
        <taxon>Kitasatosporales</taxon>
        <taxon>Streptomycetaceae</taxon>
        <taxon>Streptomyces</taxon>
    </lineage>
</organism>
<dbReference type="RefSeq" id="WP_275775847.1">
    <property type="nucleotide sequence ID" value="NZ_BAABDE010000031.1"/>
</dbReference>
<name>A0ABP7J612_9ACTN</name>
<dbReference type="Proteomes" id="UP001501009">
    <property type="component" value="Unassembled WGS sequence"/>
</dbReference>
<reference evidence="3" key="1">
    <citation type="journal article" date="2019" name="Int. J. Syst. Evol. Microbiol.">
        <title>The Global Catalogue of Microorganisms (GCM) 10K type strain sequencing project: providing services to taxonomists for standard genome sequencing and annotation.</title>
        <authorList>
            <consortium name="The Broad Institute Genomics Platform"/>
            <consortium name="The Broad Institute Genome Sequencing Center for Infectious Disease"/>
            <person name="Wu L."/>
            <person name="Ma J."/>
        </authorList>
    </citation>
    <scope>NUCLEOTIDE SEQUENCE [LARGE SCALE GENOMIC DNA]</scope>
    <source>
        <strain evidence="3">JCM 17138</strain>
    </source>
</reference>
<evidence type="ECO:0000256" key="1">
    <source>
        <dbReference type="SAM" id="MobiDB-lite"/>
    </source>
</evidence>
<evidence type="ECO:0000313" key="2">
    <source>
        <dbReference type="EMBL" id="GAA3835103.1"/>
    </source>
</evidence>
<evidence type="ECO:0000313" key="3">
    <source>
        <dbReference type="Proteomes" id="UP001501009"/>
    </source>
</evidence>
<comment type="caution">
    <text evidence="2">The sequence shown here is derived from an EMBL/GenBank/DDBJ whole genome shotgun (WGS) entry which is preliminary data.</text>
</comment>
<keyword evidence="3" id="KW-1185">Reference proteome</keyword>
<accession>A0ABP7J612</accession>
<feature type="region of interest" description="Disordered" evidence="1">
    <location>
        <begin position="54"/>
        <end position="73"/>
    </location>
</feature>
<sequence>MGAVVRAAGGPMQVKDVGAEVGPDVAVRGRLEPPRGKTKLADRGWLRKLADGRFTARNGHPRGGCNVRAPGGS</sequence>
<protein>
    <submittedName>
        <fullName evidence="2">Uncharacterized protein</fullName>
    </submittedName>
</protein>
<proteinExistence type="predicted"/>